<protein>
    <recommendedName>
        <fullName evidence="4">DDE-1 domain-containing protein</fullName>
    </recommendedName>
</protein>
<evidence type="ECO:0008006" key="4">
    <source>
        <dbReference type="Google" id="ProtNLM"/>
    </source>
</evidence>
<evidence type="ECO:0000313" key="3">
    <source>
        <dbReference type="Proteomes" id="UP000828390"/>
    </source>
</evidence>
<evidence type="ECO:0000256" key="1">
    <source>
        <dbReference type="SAM" id="MobiDB-lite"/>
    </source>
</evidence>
<name>A0A9D4EXB9_DREPO</name>
<accession>A0A9D4EXB9</accession>
<gene>
    <name evidence="2" type="ORF">DPMN_165687</name>
</gene>
<comment type="caution">
    <text evidence="2">The sequence shown here is derived from an EMBL/GenBank/DDBJ whole genome shotgun (WGS) entry which is preliminary data.</text>
</comment>
<sequence length="125" mass="13635">MNMISTKNEHKPPKTVCGNNTKPQAVTSTKTVTVIGAANAIGNHIPTFYIFPGKWWCDELMEGAAPGSHGGIAESGFVNRDLFERYLKGHFINHVGLVKGTDNPTTLILYDGHKSHVSLTLTDWA</sequence>
<evidence type="ECO:0000313" key="2">
    <source>
        <dbReference type="EMBL" id="KAH3787561.1"/>
    </source>
</evidence>
<reference evidence="2" key="1">
    <citation type="journal article" date="2019" name="bioRxiv">
        <title>The Genome of the Zebra Mussel, Dreissena polymorpha: A Resource for Invasive Species Research.</title>
        <authorList>
            <person name="McCartney M.A."/>
            <person name="Auch B."/>
            <person name="Kono T."/>
            <person name="Mallez S."/>
            <person name="Zhang Y."/>
            <person name="Obille A."/>
            <person name="Becker A."/>
            <person name="Abrahante J.E."/>
            <person name="Garbe J."/>
            <person name="Badalamenti J.P."/>
            <person name="Herman A."/>
            <person name="Mangelson H."/>
            <person name="Liachko I."/>
            <person name="Sullivan S."/>
            <person name="Sone E.D."/>
            <person name="Koren S."/>
            <person name="Silverstein K.A.T."/>
            <person name="Beckman K.B."/>
            <person name="Gohl D.M."/>
        </authorList>
    </citation>
    <scope>NUCLEOTIDE SEQUENCE</scope>
    <source>
        <strain evidence="2">Duluth1</strain>
        <tissue evidence="2">Whole animal</tissue>
    </source>
</reference>
<reference evidence="2" key="2">
    <citation type="submission" date="2020-11" db="EMBL/GenBank/DDBJ databases">
        <authorList>
            <person name="McCartney M.A."/>
            <person name="Auch B."/>
            <person name="Kono T."/>
            <person name="Mallez S."/>
            <person name="Becker A."/>
            <person name="Gohl D.M."/>
            <person name="Silverstein K.A.T."/>
            <person name="Koren S."/>
            <person name="Bechman K.B."/>
            <person name="Herman A."/>
            <person name="Abrahante J.E."/>
            <person name="Garbe J."/>
        </authorList>
    </citation>
    <scope>NUCLEOTIDE SEQUENCE</scope>
    <source>
        <strain evidence="2">Duluth1</strain>
        <tissue evidence="2">Whole animal</tissue>
    </source>
</reference>
<proteinExistence type="predicted"/>
<dbReference type="AlphaFoldDB" id="A0A9D4EXB9"/>
<feature type="region of interest" description="Disordered" evidence="1">
    <location>
        <begin position="1"/>
        <end position="22"/>
    </location>
</feature>
<organism evidence="2 3">
    <name type="scientific">Dreissena polymorpha</name>
    <name type="common">Zebra mussel</name>
    <name type="synonym">Mytilus polymorpha</name>
    <dbReference type="NCBI Taxonomy" id="45954"/>
    <lineage>
        <taxon>Eukaryota</taxon>
        <taxon>Metazoa</taxon>
        <taxon>Spiralia</taxon>
        <taxon>Lophotrochozoa</taxon>
        <taxon>Mollusca</taxon>
        <taxon>Bivalvia</taxon>
        <taxon>Autobranchia</taxon>
        <taxon>Heteroconchia</taxon>
        <taxon>Euheterodonta</taxon>
        <taxon>Imparidentia</taxon>
        <taxon>Neoheterodontei</taxon>
        <taxon>Myida</taxon>
        <taxon>Dreissenoidea</taxon>
        <taxon>Dreissenidae</taxon>
        <taxon>Dreissena</taxon>
    </lineage>
</organism>
<keyword evidence="3" id="KW-1185">Reference proteome</keyword>
<dbReference type="Proteomes" id="UP000828390">
    <property type="component" value="Unassembled WGS sequence"/>
</dbReference>
<dbReference type="EMBL" id="JAIWYP010000008">
    <property type="protein sequence ID" value="KAH3787561.1"/>
    <property type="molecule type" value="Genomic_DNA"/>
</dbReference>